<dbReference type="PANTHER" id="PTHR21250">
    <property type="entry name" value="PRE-RRNA-PROCESSING PROTEIN TSR2 HOMOLOG"/>
    <property type="match status" value="1"/>
</dbReference>
<protein>
    <recommendedName>
        <fullName evidence="3">Pre-rRNA-processing protein TSR2 homolog</fullName>
    </recommendedName>
</protein>
<evidence type="ECO:0000256" key="1">
    <source>
        <dbReference type="ARBA" id="ARBA00002210"/>
    </source>
</evidence>
<dbReference type="GeneID" id="110974229"/>
<dbReference type="Pfam" id="PF10273">
    <property type="entry name" value="WGG"/>
    <property type="match status" value="1"/>
</dbReference>
<dbReference type="Proteomes" id="UP000694845">
    <property type="component" value="Unplaced"/>
</dbReference>
<keyword evidence="4" id="KW-0698">rRNA processing</keyword>
<dbReference type="GO" id="GO:0006364">
    <property type="term" value="P:rRNA processing"/>
    <property type="evidence" value="ECO:0007669"/>
    <property type="project" value="UniProtKB-KW"/>
</dbReference>
<sequence>MAASSESPLGVFRRSISSILDGWTVLQLAVSHGYGGVHSREKALWMVDVVYNWFQENEGIEPEELQDFIAEILDNEFDTRAEDGSLIVISRVICSNFDLCHSGRHATVVQRIQEMPKASLGFCQAAASQDPEDMEDGEVPPTLHEMMGNMDVGTSGSREPTVNGYQEPSEEQPSRTGEITKTQPAEDEEDGWTVVRKNKKK</sequence>
<organism evidence="6 7">
    <name type="scientific">Acanthaster planci</name>
    <name type="common">Crown-of-thorns starfish</name>
    <dbReference type="NCBI Taxonomy" id="133434"/>
    <lineage>
        <taxon>Eukaryota</taxon>
        <taxon>Metazoa</taxon>
        <taxon>Echinodermata</taxon>
        <taxon>Eleutherozoa</taxon>
        <taxon>Asterozoa</taxon>
        <taxon>Asteroidea</taxon>
        <taxon>Valvatacea</taxon>
        <taxon>Valvatida</taxon>
        <taxon>Acanthasteridae</taxon>
        <taxon>Acanthaster</taxon>
    </lineage>
</organism>
<feature type="region of interest" description="Disordered" evidence="5">
    <location>
        <begin position="148"/>
        <end position="201"/>
    </location>
</feature>
<evidence type="ECO:0000256" key="3">
    <source>
        <dbReference type="ARBA" id="ARBA00017551"/>
    </source>
</evidence>
<comment type="similarity">
    <text evidence="2">Belongs to the TSR2 family.</text>
</comment>
<evidence type="ECO:0000256" key="4">
    <source>
        <dbReference type="ARBA" id="ARBA00022552"/>
    </source>
</evidence>
<comment type="function">
    <text evidence="1">May be involved in 20S pre-rRNA processing.</text>
</comment>
<gene>
    <name evidence="7" type="primary">LOC110974229</name>
</gene>
<dbReference type="AlphaFoldDB" id="A0A8B7XN49"/>
<evidence type="ECO:0000256" key="5">
    <source>
        <dbReference type="SAM" id="MobiDB-lite"/>
    </source>
</evidence>
<dbReference type="RefSeq" id="XP_022081410.1">
    <property type="nucleotide sequence ID" value="XM_022225718.1"/>
</dbReference>
<keyword evidence="6" id="KW-1185">Reference proteome</keyword>
<dbReference type="OrthoDB" id="263560at2759"/>
<dbReference type="InterPro" id="IPR019398">
    <property type="entry name" value="Pre-rRNA_process_TSR2"/>
</dbReference>
<name>A0A8B7XN49_ACAPL</name>
<dbReference type="KEGG" id="aplc:110974229"/>
<dbReference type="CTD" id="90121"/>
<reference evidence="7" key="1">
    <citation type="submission" date="2025-08" db="UniProtKB">
        <authorList>
            <consortium name="RefSeq"/>
        </authorList>
    </citation>
    <scope>IDENTIFICATION</scope>
</reference>
<evidence type="ECO:0000313" key="7">
    <source>
        <dbReference type="RefSeq" id="XP_022081410.1"/>
    </source>
</evidence>
<evidence type="ECO:0000313" key="6">
    <source>
        <dbReference type="Proteomes" id="UP000694845"/>
    </source>
</evidence>
<feature type="compositionally biased region" description="Polar residues" evidence="5">
    <location>
        <begin position="152"/>
        <end position="166"/>
    </location>
</feature>
<proteinExistence type="inferred from homology"/>
<accession>A0A8B7XN49</accession>
<evidence type="ECO:0000256" key="2">
    <source>
        <dbReference type="ARBA" id="ARBA00006524"/>
    </source>
</evidence>
<feature type="compositionally biased region" description="Polar residues" evidence="5">
    <location>
        <begin position="174"/>
        <end position="183"/>
    </location>
</feature>